<reference evidence="2 3" key="1">
    <citation type="journal article" date="2013" name="Genome Announc.">
        <title>Draft Genome Sequence of Winogradskyella psychrotolerans RS-3T, Isolated from the Marine Transect of Kongsfjorden, Ny-Alesund, Svalbard, Arctic Ocean.</title>
        <authorList>
            <person name="Kumar Pinnaka A."/>
            <person name="Ara S."/>
            <person name="Singh A."/>
            <person name="Shivaji S."/>
        </authorList>
    </citation>
    <scope>NUCLEOTIDE SEQUENCE [LARGE SCALE GENOMIC DNA]</scope>
    <source>
        <strain evidence="2 3">RS-3</strain>
    </source>
</reference>
<keyword evidence="1" id="KW-1133">Transmembrane helix</keyword>
<feature type="transmembrane region" description="Helical" evidence="1">
    <location>
        <begin position="27"/>
        <end position="49"/>
    </location>
</feature>
<accession>S7VRZ8</accession>
<keyword evidence="1" id="KW-0812">Transmembrane</keyword>
<dbReference type="STRING" id="641526.ADIWIN_2243"/>
<feature type="transmembrane region" description="Helical" evidence="1">
    <location>
        <begin position="5"/>
        <end position="21"/>
    </location>
</feature>
<dbReference type="AlphaFoldDB" id="S7VRZ8"/>
<organism evidence="2 3">
    <name type="scientific">Winogradskyella psychrotolerans RS-3</name>
    <dbReference type="NCBI Taxonomy" id="641526"/>
    <lineage>
        <taxon>Bacteria</taxon>
        <taxon>Pseudomonadati</taxon>
        <taxon>Bacteroidota</taxon>
        <taxon>Flavobacteriia</taxon>
        <taxon>Flavobacteriales</taxon>
        <taxon>Flavobacteriaceae</taxon>
        <taxon>Winogradskyella</taxon>
    </lineage>
</organism>
<protein>
    <submittedName>
        <fullName evidence="2">Uncharacterized protein</fullName>
    </submittedName>
</protein>
<sequence length="59" mass="6497">MKPLFGFGIAIGIVLGGIYLLNTKDTLLAKIIGIACIVFFGGLMIWAIFKKIQQNKQKK</sequence>
<evidence type="ECO:0000313" key="3">
    <source>
        <dbReference type="Proteomes" id="UP000014962"/>
    </source>
</evidence>
<dbReference type="RefSeq" id="WP_020897326.1">
    <property type="nucleotide sequence ID" value="NZ_ATMR01000101.1"/>
</dbReference>
<gene>
    <name evidence="2" type="ORF">ADIWIN_2243</name>
</gene>
<evidence type="ECO:0000313" key="2">
    <source>
        <dbReference type="EMBL" id="EPR72771.1"/>
    </source>
</evidence>
<dbReference type="Proteomes" id="UP000014962">
    <property type="component" value="Unassembled WGS sequence"/>
</dbReference>
<keyword evidence="1" id="KW-0472">Membrane</keyword>
<keyword evidence="3" id="KW-1185">Reference proteome</keyword>
<proteinExistence type="predicted"/>
<comment type="caution">
    <text evidence="2">The sequence shown here is derived from an EMBL/GenBank/DDBJ whole genome shotgun (WGS) entry which is preliminary data.</text>
</comment>
<evidence type="ECO:0000256" key="1">
    <source>
        <dbReference type="SAM" id="Phobius"/>
    </source>
</evidence>
<dbReference type="EMBL" id="ATMR01000101">
    <property type="protein sequence ID" value="EPR72771.1"/>
    <property type="molecule type" value="Genomic_DNA"/>
</dbReference>
<name>S7VRZ8_9FLAO</name>